<feature type="compositionally biased region" description="Low complexity" evidence="2">
    <location>
        <begin position="346"/>
        <end position="363"/>
    </location>
</feature>
<reference evidence="6 7" key="1">
    <citation type="journal article" date="2013" name="ISME J.">
        <title>A metabolic model for members of the genus Tetrasphaera involved in enhanced biological phosphorus removal.</title>
        <authorList>
            <person name="Kristiansen R."/>
            <person name="Nguyen H.T.T."/>
            <person name="Saunders A.M."/>
            <person name="Nielsen J.L."/>
            <person name="Wimmer R."/>
            <person name="Le V.Q."/>
            <person name="McIlroy S.J."/>
            <person name="Petrovski S."/>
            <person name="Seviour R.J."/>
            <person name="Calteau A."/>
            <person name="Nielsen K.L."/>
            <person name="Nielsen P.H."/>
        </authorList>
    </citation>
    <scope>NUCLEOTIDE SEQUENCE [LARGE SCALE GENOMIC DNA]</scope>
    <source>
        <strain evidence="6 7">Ben 74</strain>
    </source>
</reference>
<proteinExistence type="inferred from homology"/>
<dbReference type="RefSeq" id="WP_053079819.1">
    <property type="nucleotide sequence ID" value="NZ_HF571038.1"/>
</dbReference>
<feature type="domain" description="Cell envelope-related transcriptional attenuator" evidence="4">
    <location>
        <begin position="105"/>
        <end position="260"/>
    </location>
</feature>
<dbReference type="OrthoDB" id="9782542at2"/>
<keyword evidence="3" id="KW-0472">Membrane</keyword>
<dbReference type="PANTHER" id="PTHR33392">
    <property type="entry name" value="POLYISOPRENYL-TEICHOIC ACID--PEPTIDOGLYCAN TEICHOIC ACID TRANSFERASE TAGU"/>
    <property type="match status" value="1"/>
</dbReference>
<dbReference type="EMBL" id="CAJC01000017">
    <property type="protein sequence ID" value="CCI51659.1"/>
    <property type="molecule type" value="Genomic_DNA"/>
</dbReference>
<accession>A0A077M508</accession>
<dbReference type="Pfam" id="PF03816">
    <property type="entry name" value="LytR_cpsA_psr"/>
    <property type="match status" value="1"/>
</dbReference>
<comment type="caution">
    <text evidence="6">The sequence shown here is derived from an EMBL/GenBank/DDBJ whole genome shotgun (WGS) entry which is preliminary data.</text>
</comment>
<dbReference type="InterPro" id="IPR004474">
    <property type="entry name" value="LytR_CpsA_psr"/>
</dbReference>
<keyword evidence="3" id="KW-0812">Transmembrane</keyword>
<keyword evidence="3" id="KW-1133">Transmembrane helix</keyword>
<feature type="domain" description="LytR/CpsA/Psr regulator C-terminal" evidence="5">
    <location>
        <begin position="372"/>
        <end position="453"/>
    </location>
</feature>
<dbReference type="NCBIfam" id="TIGR00350">
    <property type="entry name" value="lytR_cpsA_psr"/>
    <property type="match status" value="1"/>
</dbReference>
<evidence type="ECO:0000256" key="2">
    <source>
        <dbReference type="SAM" id="MobiDB-lite"/>
    </source>
</evidence>
<feature type="region of interest" description="Disordered" evidence="2">
    <location>
        <begin position="343"/>
        <end position="363"/>
    </location>
</feature>
<dbReference type="Gene3D" id="3.40.630.190">
    <property type="entry name" value="LCP protein"/>
    <property type="match status" value="1"/>
</dbReference>
<dbReference type="Proteomes" id="UP000035720">
    <property type="component" value="Unassembled WGS sequence"/>
</dbReference>
<dbReference type="InterPro" id="IPR027381">
    <property type="entry name" value="LytR/CpsA/Psr_C"/>
</dbReference>
<evidence type="ECO:0000256" key="1">
    <source>
        <dbReference type="ARBA" id="ARBA00006068"/>
    </source>
</evidence>
<dbReference type="Pfam" id="PF13399">
    <property type="entry name" value="LytR_C"/>
    <property type="match status" value="1"/>
</dbReference>
<feature type="transmembrane region" description="Helical" evidence="3">
    <location>
        <begin position="24"/>
        <end position="44"/>
    </location>
</feature>
<dbReference type="InterPro" id="IPR050922">
    <property type="entry name" value="LytR/CpsA/Psr_CW_biosynth"/>
</dbReference>
<dbReference type="Gene3D" id="3.30.70.2390">
    <property type="match status" value="1"/>
</dbReference>
<dbReference type="PANTHER" id="PTHR33392:SF6">
    <property type="entry name" value="POLYISOPRENYL-TEICHOIC ACID--PEPTIDOGLYCAN TEICHOIC ACID TRANSFERASE TAGU"/>
    <property type="match status" value="1"/>
</dbReference>
<comment type="similarity">
    <text evidence="1">Belongs to the LytR/CpsA/Psr (LCP) family.</text>
</comment>
<organism evidence="6 7">
    <name type="scientific">Nostocoides jenkinsii Ben 74</name>
    <dbReference type="NCBI Taxonomy" id="1193518"/>
    <lineage>
        <taxon>Bacteria</taxon>
        <taxon>Bacillati</taxon>
        <taxon>Actinomycetota</taxon>
        <taxon>Actinomycetes</taxon>
        <taxon>Micrococcales</taxon>
        <taxon>Intrasporangiaceae</taxon>
        <taxon>Nostocoides</taxon>
    </lineage>
</organism>
<evidence type="ECO:0000256" key="3">
    <source>
        <dbReference type="SAM" id="Phobius"/>
    </source>
</evidence>
<evidence type="ECO:0000313" key="7">
    <source>
        <dbReference type="Proteomes" id="UP000035720"/>
    </source>
</evidence>
<gene>
    <name evidence="6" type="ORF">BN13_1130002</name>
</gene>
<evidence type="ECO:0000259" key="5">
    <source>
        <dbReference type="Pfam" id="PF13399"/>
    </source>
</evidence>
<evidence type="ECO:0000313" key="6">
    <source>
        <dbReference type="EMBL" id="CCI51659.1"/>
    </source>
</evidence>
<evidence type="ECO:0000259" key="4">
    <source>
        <dbReference type="Pfam" id="PF03816"/>
    </source>
</evidence>
<keyword evidence="7" id="KW-1185">Reference proteome</keyword>
<sequence length="495" mass="52362">MSPEPSPDTRAQRAATKRHRRRRIALYLAVAVLVATVGLGWFTYAKLSGNITRLDVSKILGPRPSTASVSEGAPEALNILVMGSDSRQGIGTTEYGKDTVEGGAHSDTNLIVHLSADRRRALVVSIPRDSMTMAPKNCNDPNSTVANGEVRQWNYNFNQGGPGCVIKTVEGLTGIYIHHFAVVDFRGFQDMVDALGGVEVCTTKDIDDADSQFTLSEGRHRLSGKEALGYVRVRKTLGDGSDLNRIKRQQAFLSSVAQEATSTKLLLRPDRLFSFLNAATKSLTTDPDLGLTTMSSIAKSVSDLGVHNIEFVTVPTEQYPADHNRVQWKASADALWAAIRDDTPLPGSTGTSKPTATSTTPAKPLTVAPDAITVRLTNDSGVEGLAVQAGSALAVQGFVLGGYGNGTVGSVKGTVIRHRAAQSEAARTVAAAFPGAVLKVDESVGDVISVHLGIGAANPVAVPNRVGTEPLPTMTITATDPETLQTRNAGQDICN</sequence>
<dbReference type="STRING" id="1193518.BN13_1130002"/>
<protein>
    <submittedName>
        <fullName evidence="6">Cell envelope-related transcriptional attenuator</fullName>
    </submittedName>
</protein>
<dbReference type="AlphaFoldDB" id="A0A077M508"/>
<name>A0A077M508_9MICO</name>